<keyword evidence="7" id="KW-0238">DNA-binding</keyword>
<dbReference type="PROSITE" id="PS50044">
    <property type="entry name" value="SIGMA54_3"/>
    <property type="match status" value="1"/>
</dbReference>
<dbReference type="Pfam" id="PF00309">
    <property type="entry name" value="Sigma54_AID"/>
    <property type="match status" value="1"/>
</dbReference>
<dbReference type="PANTHER" id="PTHR32248:SF4">
    <property type="entry name" value="RNA POLYMERASE SIGMA-54 FACTOR"/>
    <property type="match status" value="1"/>
</dbReference>
<accession>A0A2M9PX57</accession>
<dbReference type="GO" id="GO:0016987">
    <property type="term" value="F:sigma factor activity"/>
    <property type="evidence" value="ECO:0007669"/>
    <property type="project" value="UniProtKB-KW"/>
</dbReference>
<evidence type="ECO:0000256" key="7">
    <source>
        <dbReference type="ARBA" id="ARBA00023125"/>
    </source>
</evidence>
<evidence type="ECO:0000256" key="8">
    <source>
        <dbReference type="ARBA" id="ARBA00023163"/>
    </source>
</evidence>
<sequence length="422" mass="48981">MMDMFLKQQQQQKMMMTPQLQQSIELLQYSTLELEQFLYDQQLENPLIELQPPSFQERIFGDSQSHVRSTVNDLYTKIAEPNYREELLQLATLSFSGNDLQIVQFLIEQLDNKGYSPAHLSNVADEHHYYGIQLLQQIGPPGIGARNLQECLLLQIEENDFDLQQLIQKGLFLLAERKFPELMKSLKLSKEQLLALINRLQQLTPIPCALNSVDNIEYVTPDIVVVIEDGTLQFSLNDRSLPTIQLQNSYKNVASLLPIVEQAYVKQQYKHYEWLVHSLQRRRQTIIRIMSVVLQHQQQFFYQGLSYLKPLSLKDVATQIEMHESTVSRAIRNKIILTPVGTYLWKDLFSSKIESTQKEHSQTSILEMIKKIITFENKQKPLSDQKIAESLASSFQIQLARRTISKYREELGIPAASKRKEL</sequence>
<comment type="caution">
    <text evidence="11">The sequence shown here is derived from an EMBL/GenBank/DDBJ whole genome shotgun (WGS) entry which is preliminary data.</text>
</comment>
<dbReference type="InterPro" id="IPR007634">
    <property type="entry name" value="RNA_pol_sigma_54_DNA-bd"/>
</dbReference>
<dbReference type="GO" id="GO:0006352">
    <property type="term" value="P:DNA-templated transcription initiation"/>
    <property type="evidence" value="ECO:0007669"/>
    <property type="project" value="InterPro"/>
</dbReference>
<name>A0A2M9PX57_9BACI</name>
<dbReference type="Proteomes" id="UP000232101">
    <property type="component" value="Unassembled WGS sequence"/>
</dbReference>
<dbReference type="Pfam" id="PF04552">
    <property type="entry name" value="Sigma54_DBD"/>
    <property type="match status" value="1"/>
</dbReference>
<keyword evidence="6" id="KW-0731">Sigma factor</keyword>
<feature type="domain" description="RNA polymerase sigma factor 54 core-binding" evidence="10">
    <location>
        <begin position="81"/>
        <end position="250"/>
    </location>
</feature>
<keyword evidence="5" id="KW-0805">Transcription regulation</keyword>
<comment type="similarity">
    <text evidence="1">Belongs to the sigma-54 factor family.</text>
</comment>
<dbReference type="GO" id="GO:0016779">
    <property type="term" value="F:nucleotidyltransferase activity"/>
    <property type="evidence" value="ECO:0007669"/>
    <property type="project" value="UniProtKB-KW"/>
</dbReference>
<dbReference type="PANTHER" id="PTHR32248">
    <property type="entry name" value="RNA POLYMERASE SIGMA-54 FACTOR"/>
    <property type="match status" value="1"/>
</dbReference>
<evidence type="ECO:0000313" key="12">
    <source>
        <dbReference type="Proteomes" id="UP000232101"/>
    </source>
</evidence>
<evidence type="ECO:0000313" key="11">
    <source>
        <dbReference type="EMBL" id="PJO40404.1"/>
    </source>
</evidence>
<dbReference type="PIRSF" id="PIRSF000774">
    <property type="entry name" value="RpoN"/>
    <property type="match status" value="1"/>
</dbReference>
<dbReference type="Pfam" id="PF04963">
    <property type="entry name" value="Sigma54_CBD"/>
    <property type="match status" value="1"/>
</dbReference>
<dbReference type="Gene3D" id="1.10.10.60">
    <property type="entry name" value="Homeodomain-like"/>
    <property type="match status" value="1"/>
</dbReference>
<dbReference type="GO" id="GO:0001216">
    <property type="term" value="F:DNA-binding transcription activator activity"/>
    <property type="evidence" value="ECO:0007669"/>
    <property type="project" value="InterPro"/>
</dbReference>
<evidence type="ECO:0000259" key="9">
    <source>
        <dbReference type="Pfam" id="PF04552"/>
    </source>
</evidence>
<dbReference type="NCBIfam" id="TIGR02395">
    <property type="entry name" value="rpoN_sigma"/>
    <property type="match status" value="1"/>
</dbReference>
<feature type="domain" description="RNA polymerase sigma factor 54 DNA-binding" evidence="9">
    <location>
        <begin position="263"/>
        <end position="420"/>
    </location>
</feature>
<dbReference type="InterPro" id="IPR000394">
    <property type="entry name" value="RNA_pol_sigma_54"/>
</dbReference>
<dbReference type="PROSITE" id="PS00717">
    <property type="entry name" value="SIGMA54_1"/>
    <property type="match status" value="1"/>
</dbReference>
<dbReference type="AlphaFoldDB" id="A0A2M9PX57"/>
<reference evidence="11 12" key="1">
    <citation type="submission" date="2017-11" db="EMBL/GenBank/DDBJ databases">
        <title>Bacterial isolate from king chilli rhizosphere.</title>
        <authorList>
            <person name="Takhelmayum P."/>
            <person name="Sarangthem I."/>
        </authorList>
    </citation>
    <scope>NUCLEOTIDE SEQUENCE [LARGE SCALE GENOMIC DNA]</scope>
    <source>
        <strain evidence="12">t26</strain>
    </source>
</reference>
<dbReference type="InterPro" id="IPR038709">
    <property type="entry name" value="RpoN_core-bd_sf"/>
</dbReference>
<gene>
    <name evidence="11" type="primary">rpoN</name>
    <name evidence="11" type="ORF">CWD94_28120</name>
</gene>
<keyword evidence="4" id="KW-0548">Nucleotidyltransferase</keyword>
<protein>
    <submittedName>
        <fullName evidence="11">RNA polymerase sigma-54 factor</fullName>
    </submittedName>
</protein>
<evidence type="ECO:0000256" key="1">
    <source>
        <dbReference type="ARBA" id="ARBA00008798"/>
    </source>
</evidence>
<evidence type="ECO:0000256" key="5">
    <source>
        <dbReference type="ARBA" id="ARBA00023015"/>
    </source>
</evidence>
<evidence type="ECO:0000256" key="6">
    <source>
        <dbReference type="ARBA" id="ARBA00023082"/>
    </source>
</evidence>
<keyword evidence="3" id="KW-0808">Transferase</keyword>
<proteinExistence type="inferred from homology"/>
<evidence type="ECO:0000256" key="3">
    <source>
        <dbReference type="ARBA" id="ARBA00022679"/>
    </source>
</evidence>
<keyword evidence="8" id="KW-0804">Transcription</keyword>
<evidence type="ECO:0000256" key="2">
    <source>
        <dbReference type="ARBA" id="ARBA00022478"/>
    </source>
</evidence>
<evidence type="ECO:0000256" key="4">
    <source>
        <dbReference type="ARBA" id="ARBA00022695"/>
    </source>
</evidence>
<dbReference type="InterPro" id="IPR007046">
    <property type="entry name" value="RNA_pol_sigma_54_core-bd"/>
</dbReference>
<dbReference type="EMBL" id="PHQY01000736">
    <property type="protein sequence ID" value="PJO40404.1"/>
    <property type="molecule type" value="Genomic_DNA"/>
</dbReference>
<evidence type="ECO:0000259" key="10">
    <source>
        <dbReference type="Pfam" id="PF04963"/>
    </source>
</evidence>
<organism evidence="11 12">
    <name type="scientific">Lysinibacillus xylanilyticus</name>
    <dbReference type="NCBI Taxonomy" id="582475"/>
    <lineage>
        <taxon>Bacteria</taxon>
        <taxon>Bacillati</taxon>
        <taxon>Bacillota</taxon>
        <taxon>Bacilli</taxon>
        <taxon>Bacillales</taxon>
        <taxon>Bacillaceae</taxon>
        <taxon>Lysinibacillus</taxon>
    </lineage>
</organism>
<dbReference type="PRINTS" id="PR00045">
    <property type="entry name" value="SIGMA54FCT"/>
</dbReference>
<dbReference type="GO" id="GO:0003677">
    <property type="term" value="F:DNA binding"/>
    <property type="evidence" value="ECO:0007669"/>
    <property type="project" value="UniProtKB-KW"/>
</dbReference>
<dbReference type="GO" id="GO:0000428">
    <property type="term" value="C:DNA-directed RNA polymerase complex"/>
    <property type="evidence" value="ECO:0007669"/>
    <property type="project" value="UniProtKB-KW"/>
</dbReference>
<keyword evidence="2" id="KW-0240">DNA-directed RNA polymerase</keyword>
<dbReference type="Gene3D" id="1.10.10.1330">
    <property type="entry name" value="RNA polymerase sigma-54 factor, core-binding domain"/>
    <property type="match status" value="1"/>
</dbReference>